<evidence type="ECO:0000313" key="2">
    <source>
        <dbReference type="EMBL" id="KAK3745946.1"/>
    </source>
</evidence>
<evidence type="ECO:0000313" key="3">
    <source>
        <dbReference type="Proteomes" id="UP001283361"/>
    </source>
</evidence>
<dbReference type="AlphaFoldDB" id="A0AAE1CYV6"/>
<gene>
    <name evidence="2" type="ORF">RRG08_057746</name>
</gene>
<keyword evidence="3" id="KW-1185">Reference proteome</keyword>
<feature type="region of interest" description="Disordered" evidence="1">
    <location>
        <begin position="63"/>
        <end position="86"/>
    </location>
</feature>
<comment type="caution">
    <text evidence="2">The sequence shown here is derived from an EMBL/GenBank/DDBJ whole genome shotgun (WGS) entry which is preliminary data.</text>
</comment>
<sequence length="106" mass="12123">MAQPIHDHYILHTSKCYCLKQWKEQFQFEKRITSRNTIVSIDGVESDISTSDYGDYAFSSERASGDEVVPCPRKKSKGNTSKQPNKCFKPHAMVSLKNQTVITRSH</sequence>
<protein>
    <submittedName>
        <fullName evidence="2">Uncharacterized protein</fullName>
    </submittedName>
</protein>
<evidence type="ECO:0000256" key="1">
    <source>
        <dbReference type="SAM" id="MobiDB-lite"/>
    </source>
</evidence>
<dbReference type="EMBL" id="JAWDGP010006183">
    <property type="protein sequence ID" value="KAK3745946.1"/>
    <property type="molecule type" value="Genomic_DNA"/>
</dbReference>
<reference evidence="2" key="1">
    <citation type="journal article" date="2023" name="G3 (Bethesda)">
        <title>A reference genome for the long-term kleptoplast-retaining sea slug Elysia crispata morphotype clarki.</title>
        <authorList>
            <person name="Eastman K.E."/>
            <person name="Pendleton A.L."/>
            <person name="Shaikh M.A."/>
            <person name="Suttiyut T."/>
            <person name="Ogas R."/>
            <person name="Tomko P."/>
            <person name="Gavelis G."/>
            <person name="Widhalm J.R."/>
            <person name="Wisecaver J.H."/>
        </authorList>
    </citation>
    <scope>NUCLEOTIDE SEQUENCE</scope>
    <source>
        <strain evidence="2">ECLA1</strain>
    </source>
</reference>
<proteinExistence type="predicted"/>
<name>A0AAE1CYV6_9GAST</name>
<accession>A0AAE1CYV6</accession>
<dbReference type="Proteomes" id="UP001283361">
    <property type="component" value="Unassembled WGS sequence"/>
</dbReference>
<organism evidence="2 3">
    <name type="scientific">Elysia crispata</name>
    <name type="common">lettuce slug</name>
    <dbReference type="NCBI Taxonomy" id="231223"/>
    <lineage>
        <taxon>Eukaryota</taxon>
        <taxon>Metazoa</taxon>
        <taxon>Spiralia</taxon>
        <taxon>Lophotrochozoa</taxon>
        <taxon>Mollusca</taxon>
        <taxon>Gastropoda</taxon>
        <taxon>Heterobranchia</taxon>
        <taxon>Euthyneura</taxon>
        <taxon>Panpulmonata</taxon>
        <taxon>Sacoglossa</taxon>
        <taxon>Placobranchoidea</taxon>
        <taxon>Plakobranchidae</taxon>
        <taxon>Elysia</taxon>
    </lineage>
</organism>